<organism evidence="1 2">
    <name type="scientific">Neisseria dumasiana</name>
    <dbReference type="NCBI Taxonomy" id="1931275"/>
    <lineage>
        <taxon>Bacteria</taxon>
        <taxon>Pseudomonadati</taxon>
        <taxon>Pseudomonadota</taxon>
        <taxon>Betaproteobacteria</taxon>
        <taxon>Neisseriales</taxon>
        <taxon>Neisseriaceae</taxon>
        <taxon>Neisseria</taxon>
    </lineage>
</organism>
<evidence type="ECO:0000313" key="1">
    <source>
        <dbReference type="EMBL" id="OSI23509.1"/>
    </source>
</evidence>
<accession>A0A1X3DJ90</accession>
<sequence length="370" mass="41673">MPEAKYGENPGFYATEKRLGGRAAYDAAKAAGKTGLNYRQWVQVRTPEFKAWFGDWENGRAPERLLDANGEPKIFYPEPVADTYDVTLEISHTEKQRRKIRETVTEYVKYGTDGNVTAISAQPRDGYIPELHARTRTVYEDVTKTETVNETLRFTQVDDSAFHIHVQGSNRFVGGLLLMPEKKGEQGFSSNRPLSKQDGSSYFTPYRVEIEEAYRGKGVGTALYRFAEQCLGEEIYPARSQTDAAKGLWDKRNRQGGFGGYFMNADGQIKSAVNNSGLFDRNNPDTGDPLPQEIMEKARHLYRGRMATAPPGLEKHRLQTLEQAMEKTISGLPADVQLQARINFYRSQTQAAANKYEATAERQAETGIER</sequence>
<dbReference type="AlphaFoldDB" id="A0A1X3DJ90"/>
<gene>
    <name evidence="1" type="ORF">BV912_03645</name>
</gene>
<name>A0A1X3DJ90_9NEIS</name>
<proteinExistence type="predicted"/>
<evidence type="ECO:0008006" key="3">
    <source>
        <dbReference type="Google" id="ProtNLM"/>
    </source>
</evidence>
<dbReference type="Gene3D" id="3.40.630.30">
    <property type="match status" value="1"/>
</dbReference>
<dbReference type="EMBL" id="MTAB01000006">
    <property type="protein sequence ID" value="OSI23509.1"/>
    <property type="molecule type" value="Genomic_DNA"/>
</dbReference>
<comment type="caution">
    <text evidence="1">The sequence shown here is derived from an EMBL/GenBank/DDBJ whole genome shotgun (WGS) entry which is preliminary data.</text>
</comment>
<dbReference type="RefSeq" id="WP_085358472.1">
    <property type="nucleotide sequence ID" value="NZ_MTAB01000006.1"/>
</dbReference>
<dbReference type="SUPFAM" id="SSF55729">
    <property type="entry name" value="Acyl-CoA N-acyltransferases (Nat)"/>
    <property type="match status" value="1"/>
</dbReference>
<protein>
    <recommendedName>
        <fullName evidence="3">N-acetyltransferase domain-containing protein</fullName>
    </recommendedName>
</protein>
<reference evidence="2" key="1">
    <citation type="submission" date="2017-01" db="EMBL/GenBank/DDBJ databases">
        <authorList>
            <person name="Mah S.A."/>
            <person name="Swanson W.J."/>
            <person name="Moy G.W."/>
            <person name="Vacquier V.D."/>
        </authorList>
    </citation>
    <scope>NUCLEOTIDE SEQUENCE [LARGE SCALE GENOMIC DNA]</scope>
    <source>
        <strain evidence="2">124861</strain>
    </source>
</reference>
<dbReference type="Proteomes" id="UP000193303">
    <property type="component" value="Unassembled WGS sequence"/>
</dbReference>
<dbReference type="OrthoDB" id="8602427at2"/>
<dbReference type="InterPro" id="IPR016181">
    <property type="entry name" value="Acyl_CoA_acyltransferase"/>
</dbReference>
<evidence type="ECO:0000313" key="2">
    <source>
        <dbReference type="Proteomes" id="UP000193303"/>
    </source>
</evidence>